<keyword evidence="8 11" id="KW-0472">Membrane</keyword>
<keyword evidence="4" id="KW-1003">Cell membrane</keyword>
<keyword evidence="5" id="KW-0997">Cell inner membrane</keyword>
<evidence type="ECO:0000256" key="1">
    <source>
        <dbReference type="ARBA" id="ARBA00004651"/>
    </source>
</evidence>
<evidence type="ECO:0000256" key="2">
    <source>
        <dbReference type="ARBA" id="ARBA00011262"/>
    </source>
</evidence>
<protein>
    <recommendedName>
        <fullName evidence="10">Autoinducer 2 import system permease protein LsrC</fullName>
    </recommendedName>
</protein>
<evidence type="ECO:0000256" key="3">
    <source>
        <dbReference type="ARBA" id="ARBA00022448"/>
    </source>
</evidence>
<feature type="transmembrane region" description="Helical" evidence="11">
    <location>
        <begin position="268"/>
        <end position="287"/>
    </location>
</feature>
<dbReference type="EMBL" id="CP069370">
    <property type="protein sequence ID" value="QYZ69536.1"/>
    <property type="molecule type" value="Genomic_DNA"/>
</dbReference>
<keyword evidence="3" id="KW-0813">Transport</keyword>
<dbReference type="RefSeq" id="WP_220661754.1">
    <property type="nucleotide sequence ID" value="NZ_CP069370.1"/>
</dbReference>
<dbReference type="KEGG" id="nsm:JO391_17725"/>
<feature type="transmembrane region" description="Helical" evidence="11">
    <location>
        <begin position="243"/>
        <end position="261"/>
    </location>
</feature>
<proteinExistence type="predicted"/>
<dbReference type="GO" id="GO:0022857">
    <property type="term" value="F:transmembrane transporter activity"/>
    <property type="evidence" value="ECO:0007669"/>
    <property type="project" value="InterPro"/>
</dbReference>
<dbReference type="PANTHER" id="PTHR32196">
    <property type="entry name" value="ABC TRANSPORTER PERMEASE PROTEIN YPHD-RELATED-RELATED"/>
    <property type="match status" value="1"/>
</dbReference>
<organism evidence="12 13">
    <name type="scientific">Neotabrizicola shimadae</name>
    <dbReference type="NCBI Taxonomy" id="2807096"/>
    <lineage>
        <taxon>Bacteria</taxon>
        <taxon>Pseudomonadati</taxon>
        <taxon>Pseudomonadota</taxon>
        <taxon>Alphaproteobacteria</taxon>
        <taxon>Rhodobacterales</taxon>
        <taxon>Paracoccaceae</taxon>
        <taxon>Neotabrizicola</taxon>
    </lineage>
</organism>
<gene>
    <name evidence="12" type="ORF">JO391_17725</name>
</gene>
<evidence type="ECO:0000256" key="5">
    <source>
        <dbReference type="ARBA" id="ARBA00022519"/>
    </source>
</evidence>
<evidence type="ECO:0000256" key="9">
    <source>
        <dbReference type="ARBA" id="ARBA00025439"/>
    </source>
</evidence>
<keyword evidence="7 11" id="KW-1133">Transmembrane helix</keyword>
<reference evidence="12" key="1">
    <citation type="submission" date="2021-02" db="EMBL/GenBank/DDBJ databases">
        <title>Rhodobacter shimadae sp. nov., an aerobic anoxygenic phototrophic bacterium isolated from a hot spring.</title>
        <authorList>
            <person name="Muramatsu S."/>
            <person name="Haruta S."/>
            <person name="Hirose S."/>
            <person name="Hanada S."/>
        </authorList>
    </citation>
    <scope>NUCLEOTIDE SEQUENCE</scope>
    <source>
        <strain evidence="12">N10</strain>
    </source>
</reference>
<feature type="transmembrane region" description="Helical" evidence="11">
    <location>
        <begin position="150"/>
        <end position="179"/>
    </location>
</feature>
<dbReference type="Pfam" id="PF02653">
    <property type="entry name" value="BPD_transp_2"/>
    <property type="match status" value="1"/>
</dbReference>
<dbReference type="PANTHER" id="PTHR32196:SF29">
    <property type="entry name" value="AUTOINDUCER 2 IMPORT SYSTEM PERMEASE PROTEIN LSRC"/>
    <property type="match status" value="1"/>
</dbReference>
<evidence type="ECO:0000256" key="7">
    <source>
        <dbReference type="ARBA" id="ARBA00022989"/>
    </source>
</evidence>
<comment type="function">
    <text evidence="9">Part of the ABC transporter complex LsrABCD involved in autoinducer 2 (AI-2) import. Probably responsible for the translocation of the substrate across the membrane.</text>
</comment>
<dbReference type="AlphaFoldDB" id="A0A8G1ECU0"/>
<evidence type="ECO:0000313" key="13">
    <source>
        <dbReference type="Proteomes" id="UP000826300"/>
    </source>
</evidence>
<evidence type="ECO:0000256" key="11">
    <source>
        <dbReference type="SAM" id="Phobius"/>
    </source>
</evidence>
<evidence type="ECO:0000256" key="8">
    <source>
        <dbReference type="ARBA" id="ARBA00023136"/>
    </source>
</evidence>
<comment type="subcellular location">
    <subcellularLocation>
        <location evidence="1">Cell membrane</location>
        <topology evidence="1">Multi-pass membrane protein</topology>
    </subcellularLocation>
</comment>
<accession>A0A8G1ECU0</accession>
<keyword evidence="13" id="KW-1185">Reference proteome</keyword>
<feature type="transmembrane region" description="Helical" evidence="11">
    <location>
        <begin position="293"/>
        <end position="309"/>
    </location>
</feature>
<name>A0A8G1ECU0_9RHOB</name>
<feature type="transmembrane region" description="Helical" evidence="11">
    <location>
        <begin position="210"/>
        <end position="231"/>
    </location>
</feature>
<evidence type="ECO:0000256" key="6">
    <source>
        <dbReference type="ARBA" id="ARBA00022692"/>
    </source>
</evidence>
<keyword evidence="6 11" id="KW-0812">Transmembrane</keyword>
<dbReference type="Proteomes" id="UP000826300">
    <property type="component" value="Chromosome"/>
</dbReference>
<sequence>MSALRTDTLRQALGPLAVFAGLLAVISIAVPTFLGGGGPSIIAQQATPILLVALGQCVVLQIGSIDLSNAAIALFCSILAALTLGPLGAVAPVFCLLVVTLIGVANGLILVYTQIPSFALTLGTLGVMQAASLVVTGSNVVYVMDNMDVVAWLFTVTFLTIPVAFWISVLLAVALWAFLRFTVPGQGLAAIGFNERAAGLSGQPVNALKVLAFGLSGFFAGLAGLCVISISGAASSIGLGSDLLVPSIAAALVGGTAITGGTCNPLNVVFGAMFVALIPVGSAAVGVNPQAQSIVYGLVLIIAVAATMSRSRTGIVK</sequence>
<feature type="transmembrane region" description="Helical" evidence="11">
    <location>
        <begin position="119"/>
        <end position="144"/>
    </location>
</feature>
<comment type="subunit">
    <text evidence="2">The complex is composed of two ATP-binding proteins (LsrA), two transmembrane proteins (LsrC and LsrD) and a solute-binding protein (LsrB).</text>
</comment>
<evidence type="ECO:0000256" key="10">
    <source>
        <dbReference type="ARBA" id="ARBA00039382"/>
    </source>
</evidence>
<dbReference type="CDD" id="cd06579">
    <property type="entry name" value="TM_PBP1_transp_AraH_like"/>
    <property type="match status" value="1"/>
</dbReference>
<evidence type="ECO:0000256" key="4">
    <source>
        <dbReference type="ARBA" id="ARBA00022475"/>
    </source>
</evidence>
<evidence type="ECO:0000313" key="12">
    <source>
        <dbReference type="EMBL" id="QYZ69536.1"/>
    </source>
</evidence>
<dbReference type="GO" id="GO:0005886">
    <property type="term" value="C:plasma membrane"/>
    <property type="evidence" value="ECO:0007669"/>
    <property type="project" value="UniProtKB-SubCell"/>
</dbReference>
<feature type="transmembrane region" description="Helical" evidence="11">
    <location>
        <begin position="12"/>
        <end position="35"/>
    </location>
</feature>
<dbReference type="InterPro" id="IPR001851">
    <property type="entry name" value="ABC_transp_permease"/>
</dbReference>
<feature type="transmembrane region" description="Helical" evidence="11">
    <location>
        <begin position="67"/>
        <end position="84"/>
    </location>
</feature>
<feature type="transmembrane region" description="Helical" evidence="11">
    <location>
        <begin position="90"/>
        <end position="112"/>
    </location>
</feature>